<protein>
    <submittedName>
        <fullName evidence="1">Uncharacterized protein</fullName>
    </submittedName>
</protein>
<proteinExistence type="predicted"/>
<gene>
    <name evidence="1" type="ORF">COMA2_20379</name>
</gene>
<evidence type="ECO:0000313" key="2">
    <source>
        <dbReference type="Proteomes" id="UP000198736"/>
    </source>
</evidence>
<dbReference type="RefSeq" id="WP_090897098.1">
    <property type="nucleotide sequence ID" value="NZ_CZPZ01000012.1"/>
</dbReference>
<name>A0A0S4LGA1_9BACT</name>
<dbReference type="STRING" id="1742973.COMA2_20379"/>
<sequence>MDRSMVATAWEQHCAIGWPQFASPHQGQLMTIDTVISGCVVYYLDSSDGLDDQRVAIVKDCLGDLDELTETLDTESQTYFFRLRELGAMLLGDEPLS</sequence>
<dbReference type="AlphaFoldDB" id="A0A0S4LGA1"/>
<evidence type="ECO:0000313" key="1">
    <source>
        <dbReference type="EMBL" id="CUS35661.1"/>
    </source>
</evidence>
<dbReference type="OrthoDB" id="9799972at2"/>
<accession>A0A0S4LGA1</accession>
<reference evidence="2" key="1">
    <citation type="submission" date="2015-10" db="EMBL/GenBank/DDBJ databases">
        <authorList>
            <person name="Luecker S."/>
            <person name="Luecker S."/>
        </authorList>
    </citation>
    <scope>NUCLEOTIDE SEQUENCE [LARGE SCALE GENOMIC DNA]</scope>
</reference>
<dbReference type="EMBL" id="CZPZ01000012">
    <property type="protein sequence ID" value="CUS35661.1"/>
    <property type="molecule type" value="Genomic_DNA"/>
</dbReference>
<keyword evidence="2" id="KW-1185">Reference proteome</keyword>
<dbReference type="Proteomes" id="UP000198736">
    <property type="component" value="Unassembled WGS sequence"/>
</dbReference>
<organism evidence="1 2">
    <name type="scientific">Candidatus Nitrospira nitrificans</name>
    <dbReference type="NCBI Taxonomy" id="1742973"/>
    <lineage>
        <taxon>Bacteria</taxon>
        <taxon>Pseudomonadati</taxon>
        <taxon>Nitrospirota</taxon>
        <taxon>Nitrospiria</taxon>
        <taxon>Nitrospirales</taxon>
        <taxon>Nitrospiraceae</taxon>
        <taxon>Nitrospira</taxon>
    </lineage>
</organism>